<evidence type="ECO:0000256" key="8">
    <source>
        <dbReference type="ARBA" id="ARBA00035185"/>
    </source>
</evidence>
<evidence type="ECO:0000256" key="7">
    <source>
        <dbReference type="ARBA" id="ARBA00023274"/>
    </source>
</evidence>
<evidence type="ECO:0000256" key="3">
    <source>
        <dbReference type="ARBA" id="ARBA00022980"/>
    </source>
</evidence>
<keyword evidence="6" id="KW-0804">Transcription</keyword>
<protein>
    <recommendedName>
        <fullName evidence="8">Large ribosomal subunit protein mL67</fullName>
    </recommendedName>
</protein>
<dbReference type="EMBL" id="JAUDZG010000007">
    <property type="protein sequence ID" value="KAK3302522.1"/>
    <property type="molecule type" value="Genomic_DNA"/>
</dbReference>
<dbReference type="PANTHER" id="PTHR28184:SF1">
    <property type="entry name" value="LARGE RIBOSOMAL SUBUNIT PROTEIN ML67"/>
    <property type="match status" value="1"/>
</dbReference>
<evidence type="ECO:0000256" key="4">
    <source>
        <dbReference type="ARBA" id="ARBA00023015"/>
    </source>
</evidence>
<dbReference type="GO" id="GO:0005840">
    <property type="term" value="C:ribosome"/>
    <property type="evidence" value="ECO:0007669"/>
    <property type="project" value="UniProtKB-KW"/>
</dbReference>
<reference evidence="10" key="1">
    <citation type="journal article" date="2023" name="Mol. Phylogenet. Evol.">
        <title>Genome-scale phylogeny and comparative genomics of the fungal order Sordariales.</title>
        <authorList>
            <person name="Hensen N."/>
            <person name="Bonometti L."/>
            <person name="Westerberg I."/>
            <person name="Brannstrom I.O."/>
            <person name="Guillou S."/>
            <person name="Cros-Aarteil S."/>
            <person name="Calhoun S."/>
            <person name="Haridas S."/>
            <person name="Kuo A."/>
            <person name="Mondo S."/>
            <person name="Pangilinan J."/>
            <person name="Riley R."/>
            <person name="LaButti K."/>
            <person name="Andreopoulos B."/>
            <person name="Lipzen A."/>
            <person name="Chen C."/>
            <person name="Yan M."/>
            <person name="Daum C."/>
            <person name="Ng V."/>
            <person name="Clum A."/>
            <person name="Steindorff A."/>
            <person name="Ohm R.A."/>
            <person name="Martin F."/>
            <person name="Silar P."/>
            <person name="Natvig D.O."/>
            <person name="Lalanne C."/>
            <person name="Gautier V."/>
            <person name="Ament-Velasquez S.L."/>
            <person name="Kruys A."/>
            <person name="Hutchinson M.I."/>
            <person name="Powell A.J."/>
            <person name="Barry K."/>
            <person name="Miller A.N."/>
            <person name="Grigoriev I.V."/>
            <person name="Debuchy R."/>
            <person name="Gladieux P."/>
            <person name="Hiltunen Thoren M."/>
            <person name="Johannesson H."/>
        </authorList>
    </citation>
    <scope>NUCLEOTIDE SEQUENCE</scope>
    <source>
        <strain evidence="10">CBS 333.67</strain>
    </source>
</reference>
<evidence type="ECO:0000313" key="11">
    <source>
        <dbReference type="Proteomes" id="UP001273166"/>
    </source>
</evidence>
<evidence type="ECO:0000256" key="5">
    <source>
        <dbReference type="ARBA" id="ARBA00023128"/>
    </source>
</evidence>
<dbReference type="Pfam" id="PF12829">
    <property type="entry name" value="Mhr1"/>
    <property type="match status" value="1"/>
</dbReference>
<reference evidence="10" key="2">
    <citation type="submission" date="2023-06" db="EMBL/GenBank/DDBJ databases">
        <authorList>
            <consortium name="Lawrence Berkeley National Laboratory"/>
            <person name="Mondo S.J."/>
            <person name="Hensen N."/>
            <person name="Bonometti L."/>
            <person name="Westerberg I."/>
            <person name="Brannstrom I.O."/>
            <person name="Guillou S."/>
            <person name="Cros-Aarteil S."/>
            <person name="Calhoun S."/>
            <person name="Haridas S."/>
            <person name="Kuo A."/>
            <person name="Pangilinan J."/>
            <person name="Riley R."/>
            <person name="Labutti K."/>
            <person name="Andreopoulos B."/>
            <person name="Lipzen A."/>
            <person name="Chen C."/>
            <person name="Yanf M."/>
            <person name="Daum C."/>
            <person name="Ng V."/>
            <person name="Clum A."/>
            <person name="Steindorff A."/>
            <person name="Ohm R."/>
            <person name="Martin F."/>
            <person name="Silar P."/>
            <person name="Natvig D."/>
            <person name="Lalanne C."/>
            <person name="Gautier V."/>
            <person name="Ament-Velasquez S.L."/>
            <person name="Kruys A."/>
            <person name="Hutchinson M.I."/>
            <person name="Powell A.J."/>
            <person name="Barry K."/>
            <person name="Miller A.N."/>
            <person name="Grigoriev I.V."/>
            <person name="Debuchy R."/>
            <person name="Gladieux P."/>
            <person name="Thoren M.H."/>
            <person name="Johannesson H."/>
        </authorList>
    </citation>
    <scope>NUCLEOTIDE SEQUENCE</scope>
    <source>
        <strain evidence="10">CBS 333.67</strain>
    </source>
</reference>
<evidence type="ECO:0000256" key="9">
    <source>
        <dbReference type="SAM" id="MobiDB-lite"/>
    </source>
</evidence>
<keyword evidence="3" id="KW-0689">Ribosomal protein</keyword>
<keyword evidence="7" id="KW-0687">Ribonucleoprotein</keyword>
<evidence type="ECO:0000313" key="10">
    <source>
        <dbReference type="EMBL" id="KAK3302522.1"/>
    </source>
</evidence>
<accession>A0AAJ0LYL6</accession>
<dbReference type="AlphaFoldDB" id="A0AAJ0LYL6"/>
<sequence>MNTLRPLPLLSRLGFGARTIAGVRHASTDATPAPTTPSAIPVPVPAVSGAPKQGKERRPRSIPPPGHGERLWVHNHITADLIVYSLTPEMKSTKAFRQFAYTGKKLVPAKLRKDYWRPMAVVEFAEGKGEVGRSVFQKLRELKKRHLLEWEDEALLNMSKRERGKALNDQRGIAVADIAHVLAGRGKGNKVVVSEEDEKKAKKGRGNHKDGEVPLDGVVEVKKDQDAAEKVKLHQATVYWANEQDKYFAQEWTENVIHVVGLPEKGTDKGEDAVEPAASETEAAAEAPKAEAD</sequence>
<keyword evidence="11" id="KW-1185">Reference proteome</keyword>
<comment type="similarity">
    <text evidence="2">Belongs to the mitochondrion-specific ribosomal protein mL67 family.</text>
</comment>
<dbReference type="InterPro" id="IPR024629">
    <property type="entry name" value="Ribosomal_mL67"/>
</dbReference>
<dbReference type="PANTHER" id="PTHR28184">
    <property type="entry name" value="MITOCHONDRIAL HOMOLOGOUS RECOMBINATION PROTEIN 1"/>
    <property type="match status" value="1"/>
</dbReference>
<feature type="region of interest" description="Disordered" evidence="9">
    <location>
        <begin position="27"/>
        <end position="69"/>
    </location>
</feature>
<comment type="subcellular location">
    <subcellularLocation>
        <location evidence="1">Mitochondrion</location>
    </subcellularLocation>
</comment>
<proteinExistence type="inferred from homology"/>
<evidence type="ECO:0000256" key="2">
    <source>
        <dbReference type="ARBA" id="ARBA00010741"/>
    </source>
</evidence>
<organism evidence="10 11">
    <name type="scientific">Chaetomium strumarium</name>
    <dbReference type="NCBI Taxonomy" id="1170767"/>
    <lineage>
        <taxon>Eukaryota</taxon>
        <taxon>Fungi</taxon>
        <taxon>Dikarya</taxon>
        <taxon>Ascomycota</taxon>
        <taxon>Pezizomycotina</taxon>
        <taxon>Sordariomycetes</taxon>
        <taxon>Sordariomycetidae</taxon>
        <taxon>Sordariales</taxon>
        <taxon>Chaetomiaceae</taxon>
        <taxon>Chaetomium</taxon>
    </lineage>
</organism>
<comment type="caution">
    <text evidence="10">The sequence shown here is derived from an EMBL/GenBank/DDBJ whole genome shotgun (WGS) entry which is preliminary data.</text>
</comment>
<gene>
    <name evidence="10" type="ORF">B0T15DRAFT_543141</name>
</gene>
<dbReference type="GO" id="GO:1990904">
    <property type="term" value="C:ribonucleoprotein complex"/>
    <property type="evidence" value="ECO:0007669"/>
    <property type="project" value="UniProtKB-KW"/>
</dbReference>
<dbReference type="GO" id="GO:0005739">
    <property type="term" value="C:mitochondrion"/>
    <property type="evidence" value="ECO:0007669"/>
    <property type="project" value="UniProtKB-SubCell"/>
</dbReference>
<feature type="compositionally biased region" description="Low complexity" evidence="9">
    <location>
        <begin position="275"/>
        <end position="287"/>
    </location>
</feature>
<dbReference type="Proteomes" id="UP001273166">
    <property type="component" value="Unassembled WGS sequence"/>
</dbReference>
<feature type="region of interest" description="Disordered" evidence="9">
    <location>
        <begin position="263"/>
        <end position="293"/>
    </location>
</feature>
<dbReference type="GO" id="GO:0003735">
    <property type="term" value="F:structural constituent of ribosome"/>
    <property type="evidence" value="ECO:0007669"/>
    <property type="project" value="TreeGrafter"/>
</dbReference>
<name>A0AAJ0LYL6_9PEZI</name>
<feature type="compositionally biased region" description="Low complexity" evidence="9">
    <location>
        <begin position="28"/>
        <end position="51"/>
    </location>
</feature>
<dbReference type="GO" id="GO:0000150">
    <property type="term" value="F:DNA strand exchange activity"/>
    <property type="evidence" value="ECO:0007669"/>
    <property type="project" value="InterPro"/>
</dbReference>
<dbReference type="GeneID" id="87888795"/>
<keyword evidence="5" id="KW-0496">Mitochondrion</keyword>
<keyword evidence="4" id="KW-0805">Transcription regulation</keyword>
<evidence type="ECO:0000256" key="1">
    <source>
        <dbReference type="ARBA" id="ARBA00004173"/>
    </source>
</evidence>
<dbReference type="GO" id="GO:0003697">
    <property type="term" value="F:single-stranded DNA binding"/>
    <property type="evidence" value="ECO:0007669"/>
    <property type="project" value="InterPro"/>
</dbReference>
<dbReference type="RefSeq" id="XP_062718302.1">
    <property type="nucleotide sequence ID" value="XM_062869966.1"/>
</dbReference>
<evidence type="ECO:0000256" key="6">
    <source>
        <dbReference type="ARBA" id="ARBA00023163"/>
    </source>
</evidence>
<feature type="region of interest" description="Disordered" evidence="9">
    <location>
        <begin position="194"/>
        <end position="213"/>
    </location>
</feature>